<dbReference type="PANTHER" id="PTHR30620">
    <property type="entry name" value="PERIPLASMIC BETA-GLUCOSIDASE-RELATED"/>
    <property type="match status" value="1"/>
</dbReference>
<reference evidence="5 6" key="1">
    <citation type="submission" date="2018-08" db="EMBL/GenBank/DDBJ databases">
        <title>A genome reference for cultivated species of the human gut microbiota.</title>
        <authorList>
            <person name="Zou Y."/>
            <person name="Xue W."/>
            <person name="Luo G."/>
        </authorList>
    </citation>
    <scope>NUCLEOTIDE SEQUENCE [LARGE SCALE GENOMIC DNA]</scope>
    <source>
        <strain evidence="5 6">AF16-14</strain>
    </source>
</reference>
<dbReference type="InterPro" id="IPR026891">
    <property type="entry name" value="Fn3-like"/>
</dbReference>
<feature type="chain" id="PRO_5018974971" evidence="3">
    <location>
        <begin position="20"/>
        <end position="765"/>
    </location>
</feature>
<keyword evidence="3" id="KW-0732">Signal</keyword>
<evidence type="ECO:0000256" key="2">
    <source>
        <dbReference type="ARBA" id="ARBA00022801"/>
    </source>
</evidence>
<dbReference type="Pfam" id="PF00933">
    <property type="entry name" value="Glyco_hydro_3"/>
    <property type="match status" value="1"/>
</dbReference>
<dbReference type="Proteomes" id="UP000284243">
    <property type="component" value="Unassembled WGS sequence"/>
</dbReference>
<dbReference type="InterPro" id="IPR036881">
    <property type="entry name" value="Glyco_hydro_3_C_sf"/>
</dbReference>
<dbReference type="InterPro" id="IPR036962">
    <property type="entry name" value="Glyco_hydro_3_N_sf"/>
</dbReference>
<proteinExistence type="inferred from homology"/>
<dbReference type="Gene3D" id="3.20.20.300">
    <property type="entry name" value="Glycoside hydrolase, family 3, N-terminal domain"/>
    <property type="match status" value="1"/>
</dbReference>
<dbReference type="PRINTS" id="PR00133">
    <property type="entry name" value="GLHYDRLASE3"/>
</dbReference>
<evidence type="ECO:0000259" key="4">
    <source>
        <dbReference type="SMART" id="SM01217"/>
    </source>
</evidence>
<dbReference type="GO" id="GO:0008422">
    <property type="term" value="F:beta-glucosidase activity"/>
    <property type="evidence" value="ECO:0007669"/>
    <property type="project" value="TreeGrafter"/>
</dbReference>
<dbReference type="InterPro" id="IPR051915">
    <property type="entry name" value="Cellulose_Degrad_GH3"/>
</dbReference>
<dbReference type="PANTHER" id="PTHR30620:SF123">
    <property type="entry name" value="BETA-XYLOSIDASE"/>
    <property type="match status" value="1"/>
</dbReference>
<dbReference type="Pfam" id="PF01915">
    <property type="entry name" value="Glyco_hydro_3_C"/>
    <property type="match status" value="1"/>
</dbReference>
<dbReference type="RefSeq" id="WP_118160591.1">
    <property type="nucleotide sequence ID" value="NZ_QRYC01000021.1"/>
</dbReference>
<name>A0A412TN03_9BACT</name>
<evidence type="ECO:0000256" key="1">
    <source>
        <dbReference type="ARBA" id="ARBA00005336"/>
    </source>
</evidence>
<dbReference type="SMART" id="SM01217">
    <property type="entry name" value="Fn3_like"/>
    <property type="match status" value="1"/>
</dbReference>
<feature type="domain" description="Fibronectin type III-like" evidence="4">
    <location>
        <begin position="684"/>
        <end position="753"/>
    </location>
</feature>
<feature type="signal peptide" evidence="3">
    <location>
        <begin position="1"/>
        <end position="19"/>
    </location>
</feature>
<protein>
    <submittedName>
        <fullName evidence="5">Glycosyl hydrolase</fullName>
    </submittedName>
</protein>
<dbReference type="FunFam" id="3.40.50.1700:FF:000009">
    <property type="entry name" value="Periplasmic beta-glucosidase"/>
    <property type="match status" value="1"/>
</dbReference>
<dbReference type="InterPro" id="IPR013783">
    <property type="entry name" value="Ig-like_fold"/>
</dbReference>
<dbReference type="InterPro" id="IPR001764">
    <property type="entry name" value="Glyco_hydro_3_N"/>
</dbReference>
<sequence length="765" mass="84210">MLKIVIFLCCSLAFINLDAQLYKDAKADVEDRVEDLLRRMTLEEKVAQMNMDAMGVYEQLPLGVGLVESPFIGVEEIARQSAEVKRYARENTRLGIPPIQIGECLHGQLAMGATIFPQAIAQGSTWNPELIERMASVIALEASASGVDQALSPLFDLARDPRYGRTEECYGEAPYLVARMGLAFVEGMQGKAEDTRTRGIAQGKLICTAKHFAGYSVPQGGINLGPASLGEREMRTLHLYPFEVVVKEGNVYAVMPSYNEVDGIPAHVNRWLLTQVLREEWKFPGYVFTDYGSLGHLYSFHKVARNAEEAAPMALRAGVDLEAARPDVYKRLVELVHNGTIEEAQIDEAVRRILRVKFKAGLFEKPYADPKKIKKIVHRPEHVRLAREVAEESVILLKNENQVLPLDVKTLKSIAIIGPNADQVQYGDYTYTRDNRSGVTILEGLRQKVGKKVEIRYAKGCDITGSRRDGIAEAVQQVQKSDVAVVVLGETSVILSGLGWGVGLGENEPKDPFTSGEGYDLTDLNPLGVQRELLQAVYATGKPVILILVHGRPWSIEWEKEHIPAIVEAWYPGEQGGNAIADILLGEVNPSGRLNCSYPRSVGHVPVVYDYKPSGRGINREPGTPENPGRDYVFSSPAPLFPFGHGLSYTTFEYSGLTIAAPDAEGNIEVTVTVKNTGRRAGKEVVQLYVNDVVSSVTTPVKALKRFAKVGLAPGESRTVNFSLAPQDLALWNAGMQFVTEPGEFQVMIGRSAEEIVLTETFIYK</sequence>
<evidence type="ECO:0000313" key="6">
    <source>
        <dbReference type="Proteomes" id="UP000284243"/>
    </source>
</evidence>
<dbReference type="SUPFAM" id="SSF52279">
    <property type="entry name" value="Beta-D-glucan exohydrolase, C-terminal domain"/>
    <property type="match status" value="1"/>
</dbReference>
<evidence type="ECO:0000256" key="3">
    <source>
        <dbReference type="SAM" id="SignalP"/>
    </source>
</evidence>
<dbReference type="GO" id="GO:0009251">
    <property type="term" value="P:glucan catabolic process"/>
    <property type="evidence" value="ECO:0007669"/>
    <property type="project" value="TreeGrafter"/>
</dbReference>
<dbReference type="FunFam" id="2.60.40.10:FF:000495">
    <property type="entry name" value="Periplasmic beta-glucosidase"/>
    <property type="match status" value="1"/>
</dbReference>
<dbReference type="AlphaFoldDB" id="A0A412TN03"/>
<comment type="caution">
    <text evidence="5">The sequence shown here is derived from an EMBL/GenBank/DDBJ whole genome shotgun (WGS) entry which is preliminary data.</text>
</comment>
<dbReference type="InterPro" id="IPR002772">
    <property type="entry name" value="Glyco_hydro_3_C"/>
</dbReference>
<evidence type="ECO:0000313" key="5">
    <source>
        <dbReference type="EMBL" id="RGU55099.1"/>
    </source>
</evidence>
<dbReference type="Pfam" id="PF14310">
    <property type="entry name" value="Fn3-like"/>
    <property type="match status" value="1"/>
</dbReference>
<gene>
    <name evidence="5" type="ORF">DWW57_13470</name>
</gene>
<dbReference type="Gene3D" id="3.40.50.1700">
    <property type="entry name" value="Glycoside hydrolase family 3 C-terminal domain"/>
    <property type="match status" value="1"/>
</dbReference>
<dbReference type="Gene3D" id="2.60.40.10">
    <property type="entry name" value="Immunoglobulins"/>
    <property type="match status" value="1"/>
</dbReference>
<comment type="similarity">
    <text evidence="1">Belongs to the glycosyl hydrolase 3 family.</text>
</comment>
<accession>A0A412TN03</accession>
<dbReference type="InterPro" id="IPR017853">
    <property type="entry name" value="GH"/>
</dbReference>
<dbReference type="SUPFAM" id="SSF51445">
    <property type="entry name" value="(Trans)glycosidases"/>
    <property type="match status" value="1"/>
</dbReference>
<dbReference type="EMBL" id="QRYC01000021">
    <property type="protein sequence ID" value="RGU55099.1"/>
    <property type="molecule type" value="Genomic_DNA"/>
</dbReference>
<keyword evidence="2 5" id="KW-0378">Hydrolase</keyword>
<organism evidence="5 6">
    <name type="scientific">Odoribacter splanchnicus</name>
    <dbReference type="NCBI Taxonomy" id="28118"/>
    <lineage>
        <taxon>Bacteria</taxon>
        <taxon>Pseudomonadati</taxon>
        <taxon>Bacteroidota</taxon>
        <taxon>Bacteroidia</taxon>
        <taxon>Bacteroidales</taxon>
        <taxon>Odoribacteraceae</taxon>
        <taxon>Odoribacter</taxon>
    </lineage>
</organism>